<gene>
    <name evidence="1" type="primary">Glo1-001</name>
</gene>
<dbReference type="AlphaFoldDB" id="A0A6F9DE69"/>
<dbReference type="GO" id="GO:0016829">
    <property type="term" value="F:lyase activity"/>
    <property type="evidence" value="ECO:0007669"/>
    <property type="project" value="UniProtKB-KW"/>
</dbReference>
<reference evidence="1" key="1">
    <citation type="submission" date="2020-04" db="EMBL/GenBank/DDBJ databases">
        <authorList>
            <person name="Neveu A P."/>
        </authorList>
    </citation>
    <scope>NUCLEOTIDE SEQUENCE</scope>
    <source>
        <tissue evidence="1">Whole embryo</tissue>
    </source>
</reference>
<keyword evidence="1" id="KW-0456">Lyase</keyword>
<organism evidence="1">
    <name type="scientific">Phallusia mammillata</name>
    <dbReference type="NCBI Taxonomy" id="59560"/>
    <lineage>
        <taxon>Eukaryota</taxon>
        <taxon>Metazoa</taxon>
        <taxon>Chordata</taxon>
        <taxon>Tunicata</taxon>
        <taxon>Ascidiacea</taxon>
        <taxon>Phlebobranchia</taxon>
        <taxon>Ascidiidae</taxon>
        <taxon>Phallusia</taxon>
    </lineage>
</organism>
<protein>
    <submittedName>
        <fullName evidence="1">Lactoylglutathione lyase-like</fullName>
    </submittedName>
</protein>
<dbReference type="EMBL" id="LR785458">
    <property type="protein sequence ID" value="CAB3249356.1"/>
    <property type="molecule type" value="mRNA"/>
</dbReference>
<proteinExistence type="evidence at transcript level"/>
<accession>A0A6F9DE69</accession>
<name>A0A6F9DE69_9ASCI</name>
<evidence type="ECO:0000313" key="1">
    <source>
        <dbReference type="EMBL" id="CAB3249356.1"/>
    </source>
</evidence>
<sequence>MFPYTMMSLNKKNCLCFGFFLHSLVSTPSPTRTLDGLAKDFPDDPKHVSTWLIRRALISVLASLSTIVKIGLTAQKNKFVSKYNENTASIPQVCSS</sequence>